<dbReference type="AlphaFoldDB" id="A0A2H5Y8S3"/>
<organism evidence="2 3">
    <name type="scientific">Candidatus Thermoflexus japonica</name>
    <dbReference type="NCBI Taxonomy" id="2035417"/>
    <lineage>
        <taxon>Bacteria</taxon>
        <taxon>Bacillati</taxon>
        <taxon>Chloroflexota</taxon>
        <taxon>Thermoflexia</taxon>
        <taxon>Thermoflexales</taxon>
        <taxon>Thermoflexaceae</taxon>
        <taxon>Thermoflexus</taxon>
    </lineage>
</organism>
<gene>
    <name evidence="2" type="ORF">HRbin22_02093</name>
</gene>
<name>A0A2H5Y8S3_9CHLR</name>
<evidence type="ECO:0000313" key="3">
    <source>
        <dbReference type="Proteomes" id="UP000236642"/>
    </source>
</evidence>
<proteinExistence type="predicted"/>
<protein>
    <submittedName>
        <fullName evidence="2">Uncharacterized protein</fullName>
    </submittedName>
</protein>
<dbReference type="EMBL" id="BEHY01000072">
    <property type="protein sequence ID" value="GBD09832.1"/>
    <property type="molecule type" value="Genomic_DNA"/>
</dbReference>
<evidence type="ECO:0000256" key="1">
    <source>
        <dbReference type="SAM" id="MobiDB-lite"/>
    </source>
</evidence>
<sequence length="768" mass="83263">MIRRDGVAQHRQGPRPADVLQGRRLQGELPEERRLLDVGGIRVPLVEISLRDQEASPSLIPFEDAGVTGPEQLRIQALPDRPLDLLLGRPDVPQEDRLAVGIVAQRLALEIDVDAAGQGVGHHQHGGGQVVGAHQRMDAGLEVAVAAQDGDGHQVVLPDGPGDGLRQWTAVADTGGAAEAHQVEAQGLQIRQEVRPAQVIHHHRRARGQAGLHIRLHHQPPLHRVAGQQPRPDHHRGVGGVGAGGDGRDDHGSMPQGHHLAVQAHPRGRRGRSSRGRRRWRGRPPFPFQPADRMNVRGVRGGQHRGDALPELLLDRSQRDPIVRPPRAGQGGLNRPQIQLQHIGVNRIRPLAVIEQALGPGVALHQVHLLRIPAGAPQIRQRLLVHREEPAGCPILRGHIGDGRPIRQAEAPQAGSEELHEFIHHPPLAEELGDREDQVGGGGALGETARQANADHLRDAHIVRLAQHHRFGLDAAHAPAQHPQGVDHRRVGIRAHQGVREGHRLPIHLAGLDHLRQVFQVHLVDDAGAGGDHPEVPEGLLGPAQQRIALPVALELLFHIQVKGQLRPEEIHLDGVVDHQIGGDQGVDPPGIPAEALHRRAHRREIHHRGDAGEVLEDHPGGHEGDLPIGEILGSPAGEGQDILLGHQAAIAVPEEVFQKDPDGERQTGGIAHALFRQPAEPVIDNRPGRGFQRRLRAEGIESRHRCTASPSSSLEAKAMAIVTHRARCAKGQEEENPAARLPTLEPERFPLTGAQPSVILCPAKYFS</sequence>
<comment type="caution">
    <text evidence="2">The sequence shown here is derived from an EMBL/GenBank/DDBJ whole genome shotgun (WGS) entry which is preliminary data.</text>
</comment>
<feature type="compositionally biased region" description="Basic residues" evidence="1">
    <location>
        <begin position="266"/>
        <end position="282"/>
    </location>
</feature>
<accession>A0A2H5Y8S3</accession>
<feature type="region of interest" description="Disordered" evidence="1">
    <location>
        <begin position="225"/>
        <end position="305"/>
    </location>
</feature>
<reference evidence="3" key="1">
    <citation type="submission" date="2017-09" db="EMBL/GenBank/DDBJ databases">
        <title>Metaegenomics of thermophilic ammonia-oxidizing enrichment culture.</title>
        <authorList>
            <person name="Kato S."/>
            <person name="Suzuki K."/>
        </authorList>
    </citation>
    <scope>NUCLEOTIDE SEQUENCE [LARGE SCALE GENOMIC DNA]</scope>
</reference>
<dbReference type="AntiFam" id="ANF00214">
    <property type="entry name" value="Shadow ORF (opposite aco-1)"/>
</dbReference>
<evidence type="ECO:0000313" key="2">
    <source>
        <dbReference type="EMBL" id="GBD09832.1"/>
    </source>
</evidence>
<dbReference type="Proteomes" id="UP000236642">
    <property type="component" value="Unassembled WGS sequence"/>
</dbReference>